<reference evidence="1 2" key="1">
    <citation type="journal article" date="2015" name="Genome Announc.">
        <title>Complete Genome of Geobacter pickeringii G13T, a Metal-Reducing Isolate from Sedimentary Kaolin Deposits.</title>
        <authorList>
            <person name="Badalamenti J.P."/>
            <person name="Bond D.R."/>
        </authorList>
    </citation>
    <scope>NUCLEOTIDE SEQUENCE [LARGE SCALE GENOMIC DNA]</scope>
    <source>
        <strain evidence="1 2">G13</strain>
    </source>
</reference>
<accession>A0A0B5BJD6</accession>
<proteinExistence type="predicted"/>
<organism evidence="1 2">
    <name type="scientific">Geobacter pickeringii</name>
    <dbReference type="NCBI Taxonomy" id="345632"/>
    <lineage>
        <taxon>Bacteria</taxon>
        <taxon>Pseudomonadati</taxon>
        <taxon>Thermodesulfobacteriota</taxon>
        <taxon>Desulfuromonadia</taxon>
        <taxon>Geobacterales</taxon>
        <taxon>Geobacteraceae</taxon>
        <taxon>Geobacter</taxon>
    </lineage>
</organism>
<evidence type="ECO:0000313" key="1">
    <source>
        <dbReference type="EMBL" id="AJE04191.1"/>
    </source>
</evidence>
<dbReference type="Proteomes" id="UP000057609">
    <property type="component" value="Chromosome"/>
</dbReference>
<dbReference type="AlphaFoldDB" id="A0A0B5BJD6"/>
<dbReference type="STRING" id="345632.GPICK_13250"/>
<dbReference type="EMBL" id="CP009788">
    <property type="protein sequence ID" value="AJE04191.1"/>
    <property type="molecule type" value="Genomic_DNA"/>
</dbReference>
<keyword evidence="2" id="KW-1185">Reference proteome</keyword>
<gene>
    <name evidence="1" type="ORF">GPICK_13250</name>
</gene>
<dbReference type="KEGG" id="gpi:GPICK_13250"/>
<protein>
    <submittedName>
        <fullName evidence="1">Uncharacterized protein</fullName>
    </submittedName>
</protein>
<evidence type="ECO:0000313" key="2">
    <source>
        <dbReference type="Proteomes" id="UP000057609"/>
    </source>
</evidence>
<dbReference type="HOGENOM" id="CLU_2787961_0_0_7"/>
<sequence length="68" mass="7830">MFTWYERVTGLSHFNGFSIPTVTIRQALSIISYLCSRDSTEGNRTRGLKIFCLNTVIKNLKLEMKDLT</sequence>
<name>A0A0B5BJD6_9BACT</name>